<comment type="similarity">
    <text evidence="2 5">Belongs to the ARPC5 family.</text>
</comment>
<evidence type="ECO:0000313" key="8">
    <source>
        <dbReference type="Proteomes" id="UP000324832"/>
    </source>
</evidence>
<evidence type="ECO:0000256" key="4">
    <source>
        <dbReference type="ARBA" id="ARBA00023212"/>
    </source>
</evidence>
<accession>A0A5E4Q5B2</accession>
<evidence type="ECO:0000256" key="1">
    <source>
        <dbReference type="ARBA" id="ARBA00004245"/>
    </source>
</evidence>
<organism evidence="7 8">
    <name type="scientific">Leptidea sinapis</name>
    <dbReference type="NCBI Taxonomy" id="189913"/>
    <lineage>
        <taxon>Eukaryota</taxon>
        <taxon>Metazoa</taxon>
        <taxon>Ecdysozoa</taxon>
        <taxon>Arthropoda</taxon>
        <taxon>Hexapoda</taxon>
        <taxon>Insecta</taxon>
        <taxon>Pterygota</taxon>
        <taxon>Neoptera</taxon>
        <taxon>Endopterygota</taxon>
        <taxon>Lepidoptera</taxon>
        <taxon>Glossata</taxon>
        <taxon>Ditrysia</taxon>
        <taxon>Papilionoidea</taxon>
        <taxon>Pieridae</taxon>
        <taxon>Dismorphiinae</taxon>
        <taxon>Leptidea</taxon>
    </lineage>
</organism>
<evidence type="ECO:0000256" key="6">
    <source>
        <dbReference type="SAM" id="MobiDB-lite"/>
    </source>
</evidence>
<dbReference type="EMBL" id="FZQP02001449">
    <property type="protein sequence ID" value="VVC92920.1"/>
    <property type="molecule type" value="Genomic_DNA"/>
</dbReference>
<dbReference type="AlphaFoldDB" id="A0A5E4Q5B2"/>
<feature type="region of interest" description="Disordered" evidence="6">
    <location>
        <begin position="211"/>
        <end position="282"/>
    </location>
</feature>
<feature type="region of interest" description="Disordered" evidence="6">
    <location>
        <begin position="1"/>
        <end position="40"/>
    </location>
</feature>
<evidence type="ECO:0000256" key="2">
    <source>
        <dbReference type="ARBA" id="ARBA00006084"/>
    </source>
</evidence>
<dbReference type="GO" id="GO:0030833">
    <property type="term" value="P:regulation of actin filament polymerization"/>
    <property type="evidence" value="ECO:0007669"/>
    <property type="project" value="InterPro"/>
</dbReference>
<feature type="compositionally biased region" description="Polar residues" evidence="6">
    <location>
        <begin position="266"/>
        <end position="281"/>
    </location>
</feature>
<dbReference type="SUPFAM" id="SSF69103">
    <property type="entry name" value="Arp2/3 complex 16 kDa subunit ARPC5"/>
    <property type="match status" value="1"/>
</dbReference>
<proteinExistence type="inferred from homology"/>
<dbReference type="Gene3D" id="1.25.40.190">
    <property type="entry name" value="Actin-related protein 2/3 complex subunit 5"/>
    <property type="match status" value="1"/>
</dbReference>
<name>A0A5E4Q5B2_9NEOP</name>
<reference evidence="7 8" key="1">
    <citation type="submission" date="2017-07" db="EMBL/GenBank/DDBJ databases">
        <authorList>
            <person name="Talla V."/>
            <person name="Backstrom N."/>
        </authorList>
    </citation>
    <scope>NUCLEOTIDE SEQUENCE [LARGE SCALE GENOMIC DNA]</scope>
</reference>
<comment type="subcellular location">
    <subcellularLocation>
        <location evidence="1">Cytoplasm</location>
        <location evidence="1">Cytoskeleton</location>
    </subcellularLocation>
</comment>
<dbReference type="GO" id="GO:0005885">
    <property type="term" value="C:Arp2/3 protein complex"/>
    <property type="evidence" value="ECO:0007669"/>
    <property type="project" value="InterPro"/>
</dbReference>
<protein>
    <recommendedName>
        <fullName evidence="5">Actin-related protein 2/3 complex subunit 5</fullName>
    </recommendedName>
</protein>
<comment type="function">
    <text evidence="5">Functions as component of the Arp2/3 complex which is involved in regulation of actin polymerization and together with an activating nucleation-promoting factor (NPF) mediates the formation of branched actin networks. Arp2/3 complex plays a critical role in the control of cell morphogenesis via the modulation of cell polarity development.</text>
</comment>
<evidence type="ECO:0000313" key="7">
    <source>
        <dbReference type="EMBL" id="VVC92920.1"/>
    </source>
</evidence>
<dbReference type="PANTHER" id="PTHR12644">
    <property type="entry name" value="ARP2/3 COMPLEX 16 KD SUBUNIT P16-ARC"/>
    <property type="match status" value="1"/>
</dbReference>
<keyword evidence="3" id="KW-0963">Cytoplasm</keyword>
<dbReference type="InterPro" id="IPR006789">
    <property type="entry name" value="ARPC5"/>
</dbReference>
<keyword evidence="4 5" id="KW-0206">Cytoskeleton</keyword>
<gene>
    <name evidence="7" type="ORF">LSINAPIS_LOCUS5229</name>
</gene>
<dbReference type="InterPro" id="IPR036743">
    <property type="entry name" value="ARPC5_sf"/>
</dbReference>
<feature type="compositionally biased region" description="Polar residues" evidence="6">
    <location>
        <begin position="250"/>
        <end position="259"/>
    </location>
</feature>
<evidence type="ECO:0000256" key="3">
    <source>
        <dbReference type="ARBA" id="ARBA00022490"/>
    </source>
</evidence>
<dbReference type="Pfam" id="PF04699">
    <property type="entry name" value="P16-Arc"/>
    <property type="match status" value="1"/>
</dbReference>
<dbReference type="GO" id="GO:0034314">
    <property type="term" value="P:Arp2/3 complex-mediated actin nucleation"/>
    <property type="evidence" value="ECO:0007669"/>
    <property type="project" value="InterPro"/>
</dbReference>
<evidence type="ECO:0000256" key="5">
    <source>
        <dbReference type="RuleBase" id="RU004301"/>
    </source>
</evidence>
<feature type="compositionally biased region" description="Acidic residues" evidence="6">
    <location>
        <begin position="17"/>
        <end position="29"/>
    </location>
</feature>
<sequence length="315" mass="34950">MAKNTSSSAFRKIDIDQYNEDNFKEDEAEQSIPTGPDEGEDNALSLTLKVLLAIKSAQIEEAVGSLNVDDIDILMKYIYRGFEYPSEGSSGHLLLWHEKAYNVGGAGSIKLMILLFSTTLCLASHHSHTIPVEGYETELHDLGEHVDIPETPVRVIKITKTVAVKVPVPYPVKVVEKVPYPVHINRPYPVPVPHIVKVPHAVAPKAAEYTIDGGQEHGHPHQHQGYQVQENESHEDGPHPYQYAPYNGVQGDSYNNPSGQFVKGASDNSYNEPSDNYGNDDQDIHNTLESKNYNVAIQNYLNGLNSNIASHNKNY</sequence>
<keyword evidence="8" id="KW-1185">Reference proteome</keyword>
<dbReference type="Proteomes" id="UP000324832">
    <property type="component" value="Unassembled WGS sequence"/>
</dbReference>